<dbReference type="NCBIfam" id="NF003191">
    <property type="entry name" value="PRK04164.1-2"/>
    <property type="match status" value="1"/>
</dbReference>
<reference evidence="7" key="1">
    <citation type="journal article" date="2023" name="Comput. Struct. Biotechnol. J.">
        <title>Discovery of a novel marine Bacteroidetes with a rich repertoire of carbohydrate-active enzymes.</title>
        <authorList>
            <person name="Chen B."/>
            <person name="Liu G."/>
            <person name="Chen Q."/>
            <person name="Wang H."/>
            <person name="Liu L."/>
            <person name="Tang K."/>
        </authorList>
    </citation>
    <scope>NUCLEOTIDE SEQUENCE</scope>
    <source>
        <strain evidence="7">TK19036</strain>
    </source>
</reference>
<keyword evidence="4 5" id="KW-0472">Membrane</keyword>
<gene>
    <name evidence="7" type="ORF">K4G66_28785</name>
</gene>
<dbReference type="PANTHER" id="PTHR40060">
    <property type="entry name" value="UPF0316 PROTEIN YEBE"/>
    <property type="match status" value="1"/>
</dbReference>
<dbReference type="PANTHER" id="PTHR40060:SF1">
    <property type="entry name" value="UPF0316 PROTEIN YEBE"/>
    <property type="match status" value="1"/>
</dbReference>
<feature type="transmembrane region" description="Helical" evidence="5">
    <location>
        <begin position="41"/>
        <end position="61"/>
    </location>
</feature>
<feature type="transmembrane region" description="Helical" evidence="5">
    <location>
        <begin position="6"/>
        <end position="29"/>
    </location>
</feature>
<proteinExistence type="predicted"/>
<keyword evidence="1" id="KW-1003">Cell membrane</keyword>
<protein>
    <submittedName>
        <fullName evidence="7">DUF5698 domain-containing protein</fullName>
    </submittedName>
</protein>
<dbReference type="InterPro" id="IPR022930">
    <property type="entry name" value="UPF0316"/>
</dbReference>
<evidence type="ECO:0000256" key="5">
    <source>
        <dbReference type="SAM" id="Phobius"/>
    </source>
</evidence>
<evidence type="ECO:0000256" key="4">
    <source>
        <dbReference type="ARBA" id="ARBA00023136"/>
    </source>
</evidence>
<evidence type="ECO:0000256" key="3">
    <source>
        <dbReference type="ARBA" id="ARBA00022989"/>
    </source>
</evidence>
<accession>A0AA49GPH2</accession>
<evidence type="ECO:0000256" key="2">
    <source>
        <dbReference type="ARBA" id="ARBA00022692"/>
    </source>
</evidence>
<evidence type="ECO:0000256" key="1">
    <source>
        <dbReference type="ARBA" id="ARBA00022475"/>
    </source>
</evidence>
<evidence type="ECO:0000259" key="6">
    <source>
        <dbReference type="Pfam" id="PF18955"/>
    </source>
</evidence>
<name>A0AA49GPH2_9BACT</name>
<reference evidence="7" key="2">
    <citation type="journal article" date="2024" name="Antonie Van Leeuwenhoek">
        <title>Roseihalotalea indica gen. nov., sp. nov., a halophilic Bacteroidetes from mesopelagic Southwest Indian Ocean with higher carbohydrate metabolic potential.</title>
        <authorList>
            <person name="Chen B."/>
            <person name="Zhang M."/>
            <person name="Lin D."/>
            <person name="Ye J."/>
            <person name="Tang K."/>
        </authorList>
    </citation>
    <scope>NUCLEOTIDE SEQUENCE</scope>
    <source>
        <strain evidence="7">TK19036</strain>
    </source>
</reference>
<evidence type="ECO:0000313" key="7">
    <source>
        <dbReference type="EMBL" id="WKN36360.1"/>
    </source>
</evidence>
<keyword evidence="3 5" id="KW-1133">Transmembrane helix</keyword>
<dbReference type="InterPro" id="IPR044035">
    <property type="entry name" value="DUF5698"/>
</dbReference>
<dbReference type="Pfam" id="PF18955">
    <property type="entry name" value="DUF5698"/>
    <property type="match status" value="1"/>
</dbReference>
<dbReference type="AlphaFoldDB" id="A0AA49GPH2"/>
<sequence length="206" mass="23184">MFEIDFMNYLVLPLLIFIARVSDVTLATVKLMFVVNSARKFAAILGFFEALITILALSRIMQDASNMAAYVTYAAGFASGTYIGMRIEERLAYGSVLIRIISKKVPDALLEYLAQSQYRYSMVEANDQSGNSQVLFTVCKRKKLREFLINLESIAPEALYTIEGIKQVSHGLLPVQQNEQPVLRLRSLRAIIASWGKRTQATLYRG</sequence>
<keyword evidence="2 5" id="KW-0812">Transmembrane</keyword>
<dbReference type="CDD" id="cd16381">
    <property type="entry name" value="YitT_C_like_1"/>
    <property type="match status" value="1"/>
</dbReference>
<feature type="domain" description="DUF5698" evidence="6">
    <location>
        <begin position="28"/>
        <end position="85"/>
    </location>
</feature>
<dbReference type="EMBL" id="CP120682">
    <property type="protein sequence ID" value="WKN36360.1"/>
    <property type="molecule type" value="Genomic_DNA"/>
</dbReference>
<organism evidence="7">
    <name type="scientific">Roseihalotalea indica</name>
    <dbReference type="NCBI Taxonomy" id="2867963"/>
    <lineage>
        <taxon>Bacteria</taxon>
        <taxon>Pseudomonadati</taxon>
        <taxon>Bacteroidota</taxon>
        <taxon>Cytophagia</taxon>
        <taxon>Cytophagales</taxon>
        <taxon>Catalimonadaceae</taxon>
        <taxon>Roseihalotalea</taxon>
    </lineage>
</organism>